<evidence type="ECO:0000259" key="4">
    <source>
        <dbReference type="PROSITE" id="PS51123"/>
    </source>
</evidence>
<gene>
    <name evidence="5" type="ORF">PG915_00190</name>
</gene>
<dbReference type="InterPro" id="IPR036737">
    <property type="entry name" value="OmpA-like_sf"/>
</dbReference>
<evidence type="ECO:0000313" key="5">
    <source>
        <dbReference type="EMBL" id="XCD16073.1"/>
    </source>
</evidence>
<dbReference type="Pfam" id="PF00691">
    <property type="entry name" value="OmpA"/>
    <property type="match status" value="1"/>
</dbReference>
<protein>
    <submittedName>
        <fullName evidence="5">OmpA family protein</fullName>
    </submittedName>
</protein>
<dbReference type="Gene3D" id="2.60.40.2540">
    <property type="match status" value="1"/>
</dbReference>
<reference evidence="5" key="1">
    <citation type="submission" date="2023-01" db="EMBL/GenBank/DDBJ databases">
        <title>Vibrio sp. CB1-14 genome sequencing.</title>
        <authorList>
            <person name="Otstavnykh N."/>
            <person name="Isaeva M."/>
            <person name="Meleshko D."/>
        </authorList>
    </citation>
    <scope>NUCLEOTIDE SEQUENCE</scope>
    <source>
        <strain evidence="5">CB1-14</strain>
    </source>
</reference>
<proteinExistence type="predicted"/>
<name>A0AAU8BJ89_9VIBR</name>
<dbReference type="PANTHER" id="PTHR30329:SF17">
    <property type="entry name" value="LIPOPROTEIN YFIB-RELATED"/>
    <property type="match status" value="1"/>
</dbReference>
<dbReference type="PRINTS" id="PR01023">
    <property type="entry name" value="NAFLGMOTY"/>
</dbReference>
<dbReference type="KEGG" id="vck:PG915_00190"/>
<accession>A0AAU8BJ89</accession>
<comment type="subcellular location">
    <subcellularLocation>
        <location evidence="1">Cell outer membrane</location>
    </subcellularLocation>
</comment>
<dbReference type="CDD" id="cd07185">
    <property type="entry name" value="OmpA_C-like"/>
    <property type="match status" value="1"/>
</dbReference>
<dbReference type="InterPro" id="IPR041544">
    <property type="entry name" value="MotY_N"/>
</dbReference>
<dbReference type="InterPro" id="IPR006665">
    <property type="entry name" value="OmpA-like"/>
</dbReference>
<evidence type="ECO:0000256" key="1">
    <source>
        <dbReference type="ARBA" id="ARBA00004442"/>
    </source>
</evidence>
<dbReference type="PANTHER" id="PTHR30329">
    <property type="entry name" value="STATOR ELEMENT OF FLAGELLAR MOTOR COMPLEX"/>
    <property type="match status" value="1"/>
</dbReference>
<keyword evidence="2 3" id="KW-0472">Membrane</keyword>
<dbReference type="InterPro" id="IPR050330">
    <property type="entry name" value="Bact_OuterMem_StrucFunc"/>
</dbReference>
<dbReference type="SUPFAM" id="SSF103088">
    <property type="entry name" value="OmpA-like"/>
    <property type="match status" value="1"/>
</dbReference>
<feature type="domain" description="OmpA-like" evidence="4">
    <location>
        <begin position="138"/>
        <end position="256"/>
    </location>
</feature>
<sequence>MDLVNWQSKDGEFECQLEHQLPNNMGKFYFHAEPNNPLSAVLYLPNKPIQQAELFQLTAPWQTPAQHSMVDRAAKTTKGYAIFDVGIESLLGAVSKGAWVRVSAMSGAQTHSDAYVLPSTRIESAFIRFNACRIALPEMSYQQARDVVLNFEFGQRVVSSEQRRTLESLVSYLTADQSVSKVLVDGHTDNVGSTTSNLQMSRVRADDVASTLMELGAPKSLIEVRAHGARYPVSTNDTEFGQAKNRRVTVRVVRHDSSQSASSMDQKTEVQ</sequence>
<dbReference type="InterPro" id="IPR006664">
    <property type="entry name" value="OMP_bac"/>
</dbReference>
<dbReference type="PRINTS" id="PR01021">
    <property type="entry name" value="OMPADOMAIN"/>
</dbReference>
<dbReference type="AlphaFoldDB" id="A0AAU8BJ89"/>
<dbReference type="EMBL" id="CP115920">
    <property type="protein sequence ID" value="XCD16073.1"/>
    <property type="molecule type" value="Genomic_DNA"/>
</dbReference>
<evidence type="ECO:0000256" key="2">
    <source>
        <dbReference type="ARBA" id="ARBA00023136"/>
    </source>
</evidence>
<organism evidence="5">
    <name type="scientific">Vibrio chaetopteri</name>
    <dbReference type="NCBI Taxonomy" id="3016528"/>
    <lineage>
        <taxon>Bacteria</taxon>
        <taxon>Pseudomonadati</taxon>
        <taxon>Pseudomonadota</taxon>
        <taxon>Gammaproteobacteria</taxon>
        <taxon>Vibrionales</taxon>
        <taxon>Vibrionaceae</taxon>
        <taxon>Vibrio</taxon>
    </lineage>
</organism>
<dbReference type="PROSITE" id="PS51123">
    <property type="entry name" value="OMPA_2"/>
    <property type="match status" value="1"/>
</dbReference>
<dbReference type="RefSeq" id="WP_353497392.1">
    <property type="nucleotide sequence ID" value="NZ_CP115920.1"/>
</dbReference>
<dbReference type="Pfam" id="PF18393">
    <property type="entry name" value="MotY_N"/>
    <property type="match status" value="1"/>
</dbReference>
<dbReference type="GO" id="GO:0009279">
    <property type="term" value="C:cell outer membrane"/>
    <property type="evidence" value="ECO:0007669"/>
    <property type="project" value="UniProtKB-SubCell"/>
</dbReference>
<evidence type="ECO:0000256" key="3">
    <source>
        <dbReference type="PROSITE-ProRule" id="PRU00473"/>
    </source>
</evidence>
<dbReference type="Gene3D" id="3.30.1330.60">
    <property type="entry name" value="OmpA-like domain"/>
    <property type="match status" value="1"/>
</dbReference>